<evidence type="ECO:0000256" key="1">
    <source>
        <dbReference type="ARBA" id="ARBA00008045"/>
    </source>
</evidence>
<dbReference type="CDD" id="cd23164">
    <property type="entry name" value="Prefoldin_1"/>
    <property type="match status" value="1"/>
</dbReference>
<dbReference type="GO" id="GO:0051082">
    <property type="term" value="F:unfolded protein binding"/>
    <property type="evidence" value="ECO:0007669"/>
    <property type="project" value="InterPro"/>
</dbReference>
<dbReference type="InterPro" id="IPR002777">
    <property type="entry name" value="PFD_beta-like"/>
</dbReference>
<dbReference type="Proteomes" id="UP000324832">
    <property type="component" value="Unassembled WGS sequence"/>
</dbReference>
<evidence type="ECO:0000256" key="2">
    <source>
        <dbReference type="ARBA" id="ARBA00011695"/>
    </source>
</evidence>
<evidence type="ECO:0000313" key="6">
    <source>
        <dbReference type="Proteomes" id="UP000324832"/>
    </source>
</evidence>
<dbReference type="Pfam" id="PF01920">
    <property type="entry name" value="Prefoldin_2"/>
    <property type="match status" value="1"/>
</dbReference>
<dbReference type="Gene3D" id="1.10.287.370">
    <property type="match status" value="1"/>
</dbReference>
<dbReference type="InterPro" id="IPR009053">
    <property type="entry name" value="Prefoldin"/>
</dbReference>
<dbReference type="PANTHER" id="PTHR20903">
    <property type="entry name" value="PREFOLDIN SUBUNIT 1-RELATED"/>
    <property type="match status" value="1"/>
</dbReference>
<dbReference type="GO" id="GO:0044183">
    <property type="term" value="F:protein folding chaperone"/>
    <property type="evidence" value="ECO:0007669"/>
    <property type="project" value="TreeGrafter"/>
</dbReference>
<reference evidence="5 6" key="1">
    <citation type="submission" date="2017-07" db="EMBL/GenBank/DDBJ databases">
        <authorList>
            <person name="Talla V."/>
            <person name="Backstrom N."/>
        </authorList>
    </citation>
    <scope>NUCLEOTIDE SEQUENCE [LARGE SCALE GENOMIC DNA]</scope>
</reference>
<keyword evidence="6" id="KW-1185">Reference proteome</keyword>
<sequence>MSTSVDLELKKAFGELHVKVLNTSKKIQMIDTQLEVFEQVMRHVEITQGEIGAMPPDTRIYDSVGRMFLLTDMEVVKTNLVNKLNHFSSRITELEENKNYLEKNLKESQDNIREMVEQWKQQTK</sequence>
<keyword evidence="3" id="KW-0143">Chaperone</keyword>
<dbReference type="EMBL" id="FZQP02002957">
    <property type="protein sequence ID" value="VVC96962.1"/>
    <property type="molecule type" value="Genomic_DNA"/>
</dbReference>
<dbReference type="AlphaFoldDB" id="A0A5E4QHE6"/>
<evidence type="ECO:0000256" key="3">
    <source>
        <dbReference type="ARBA" id="ARBA00023186"/>
    </source>
</evidence>
<gene>
    <name evidence="5" type="ORF">LSINAPIS_LOCUS8352</name>
</gene>
<evidence type="ECO:0000256" key="4">
    <source>
        <dbReference type="SAM" id="Coils"/>
    </source>
</evidence>
<dbReference type="GO" id="GO:0005737">
    <property type="term" value="C:cytoplasm"/>
    <property type="evidence" value="ECO:0007669"/>
    <property type="project" value="TreeGrafter"/>
</dbReference>
<feature type="coiled-coil region" evidence="4">
    <location>
        <begin position="77"/>
        <end position="122"/>
    </location>
</feature>
<evidence type="ECO:0008006" key="7">
    <source>
        <dbReference type="Google" id="ProtNLM"/>
    </source>
</evidence>
<keyword evidence="4" id="KW-0175">Coiled coil</keyword>
<comment type="subunit">
    <text evidence="2">Heterohexamer of two PFD-alpha type and four PFD-beta type subunits.</text>
</comment>
<proteinExistence type="inferred from homology"/>
<dbReference type="GO" id="GO:0016272">
    <property type="term" value="C:prefoldin complex"/>
    <property type="evidence" value="ECO:0007669"/>
    <property type="project" value="InterPro"/>
</dbReference>
<evidence type="ECO:0000313" key="5">
    <source>
        <dbReference type="EMBL" id="VVC96962.1"/>
    </source>
</evidence>
<name>A0A5E4QHE6_9NEOP</name>
<organism evidence="5 6">
    <name type="scientific">Leptidea sinapis</name>
    <dbReference type="NCBI Taxonomy" id="189913"/>
    <lineage>
        <taxon>Eukaryota</taxon>
        <taxon>Metazoa</taxon>
        <taxon>Ecdysozoa</taxon>
        <taxon>Arthropoda</taxon>
        <taxon>Hexapoda</taxon>
        <taxon>Insecta</taxon>
        <taxon>Pterygota</taxon>
        <taxon>Neoptera</taxon>
        <taxon>Endopterygota</taxon>
        <taxon>Lepidoptera</taxon>
        <taxon>Glossata</taxon>
        <taxon>Ditrysia</taxon>
        <taxon>Papilionoidea</taxon>
        <taxon>Pieridae</taxon>
        <taxon>Dismorphiinae</taxon>
        <taxon>Leptidea</taxon>
    </lineage>
</organism>
<comment type="similarity">
    <text evidence="1">Belongs to the prefoldin subunit beta family.</text>
</comment>
<accession>A0A5E4QHE6</accession>
<dbReference type="SUPFAM" id="SSF46579">
    <property type="entry name" value="Prefoldin"/>
    <property type="match status" value="1"/>
</dbReference>
<protein>
    <recommendedName>
        <fullName evidence="7">Prefoldin subunit 1</fullName>
    </recommendedName>
</protein>
<dbReference type="PANTHER" id="PTHR20903:SF0">
    <property type="entry name" value="PREFOLDIN SUBUNIT 1"/>
    <property type="match status" value="1"/>
</dbReference>